<dbReference type="InterPro" id="IPR036305">
    <property type="entry name" value="RGS_sf"/>
</dbReference>
<dbReference type="Proteomes" id="UP000186303">
    <property type="component" value="Chromosome 2"/>
</dbReference>
<keyword evidence="1" id="KW-0812">Transmembrane</keyword>
<dbReference type="SUPFAM" id="SSF48097">
    <property type="entry name" value="Regulator of G-protein signaling, RGS"/>
    <property type="match status" value="1"/>
</dbReference>
<dbReference type="OMA" id="LHTHFHE"/>
<dbReference type="AlphaFoldDB" id="A0A1M8A3S6"/>
<dbReference type="STRING" id="1230383.A0A1M8A3S6"/>
<evidence type="ECO:0000313" key="4">
    <source>
        <dbReference type="Proteomes" id="UP000186303"/>
    </source>
</evidence>
<evidence type="ECO:0000259" key="2">
    <source>
        <dbReference type="PROSITE" id="PS50132"/>
    </source>
</evidence>
<dbReference type="GO" id="GO:0005886">
    <property type="term" value="C:plasma membrane"/>
    <property type="evidence" value="ECO:0007669"/>
    <property type="project" value="TreeGrafter"/>
</dbReference>
<reference evidence="4" key="1">
    <citation type="journal article" date="2017" name="Nucleic Acids Res.">
        <title>Proteogenomics produces comprehensive and highly accurate protein-coding gene annotation in a complete genome assembly of Malassezia sympodialis.</title>
        <authorList>
            <person name="Zhu Y."/>
            <person name="Engstroem P.G."/>
            <person name="Tellgren-Roth C."/>
            <person name="Baudo C.D."/>
            <person name="Kennell J.C."/>
            <person name="Sun S."/>
            <person name="Billmyre R.B."/>
            <person name="Schroeder M.S."/>
            <person name="Andersson A."/>
            <person name="Holm T."/>
            <person name="Sigurgeirsson B."/>
            <person name="Wu G."/>
            <person name="Sankaranarayanan S.R."/>
            <person name="Siddharthan R."/>
            <person name="Sanyal K."/>
            <person name="Lundeberg J."/>
            <person name="Nystedt B."/>
            <person name="Boekhout T."/>
            <person name="Dawson T.L. Jr."/>
            <person name="Heitman J."/>
            <person name="Scheynius A."/>
            <person name="Lehtioe J."/>
        </authorList>
    </citation>
    <scope>NUCLEOTIDE SEQUENCE [LARGE SCALE GENOMIC DNA]</scope>
    <source>
        <strain evidence="4">ATCC 42132</strain>
    </source>
</reference>
<organism evidence="3 4">
    <name type="scientific">Malassezia sympodialis (strain ATCC 42132)</name>
    <name type="common">Atopic eczema-associated yeast</name>
    <dbReference type="NCBI Taxonomy" id="1230383"/>
    <lineage>
        <taxon>Eukaryota</taxon>
        <taxon>Fungi</taxon>
        <taxon>Dikarya</taxon>
        <taxon>Basidiomycota</taxon>
        <taxon>Ustilaginomycotina</taxon>
        <taxon>Malasseziomycetes</taxon>
        <taxon>Malasseziales</taxon>
        <taxon>Malasseziaceae</taxon>
        <taxon>Malassezia</taxon>
    </lineage>
</organism>
<dbReference type="Pfam" id="PF00615">
    <property type="entry name" value="RGS"/>
    <property type="match status" value="1"/>
</dbReference>
<dbReference type="GO" id="GO:0008104">
    <property type="term" value="P:intracellular protein localization"/>
    <property type="evidence" value="ECO:0007669"/>
    <property type="project" value="TreeGrafter"/>
</dbReference>
<protein>
    <submittedName>
        <fullName evidence="3">Similar to S.cerevisiae protein RAX1 (Protein involved in bud site selection during bipolar budding)</fullName>
    </submittedName>
</protein>
<feature type="transmembrane region" description="Helical" evidence="1">
    <location>
        <begin position="238"/>
        <end position="261"/>
    </location>
</feature>
<dbReference type="SMART" id="SM00315">
    <property type="entry name" value="RGS"/>
    <property type="match status" value="1"/>
</dbReference>
<keyword evidence="4" id="KW-1185">Reference proteome</keyword>
<feature type="domain" description="RGS" evidence="2">
    <location>
        <begin position="30"/>
        <end position="151"/>
    </location>
</feature>
<dbReference type="VEuPathDB" id="FungiDB:MSYG_1448"/>
<feature type="transmembrane region" description="Helical" evidence="1">
    <location>
        <begin position="155"/>
        <end position="181"/>
    </location>
</feature>
<feature type="transmembrane region" description="Helical" evidence="1">
    <location>
        <begin position="187"/>
        <end position="217"/>
    </location>
</feature>
<dbReference type="PROSITE" id="PS50132">
    <property type="entry name" value="RGS"/>
    <property type="match status" value="1"/>
</dbReference>
<dbReference type="OrthoDB" id="5584247at2759"/>
<accession>A0A1M8A3S6</accession>
<dbReference type="InterPro" id="IPR044926">
    <property type="entry name" value="RGS_subdomain_2"/>
</dbReference>
<dbReference type="InterPro" id="IPR052246">
    <property type="entry name" value="Cell_Polariz_PKAAnc"/>
</dbReference>
<keyword evidence="1" id="KW-1133">Transmembrane helix</keyword>
<dbReference type="EMBL" id="LT671822">
    <property type="protein sequence ID" value="SHO77108.1"/>
    <property type="molecule type" value="Genomic_DNA"/>
</dbReference>
<dbReference type="PANTHER" id="PTHR13155">
    <property type="entry name" value="A-KINASE ANCHOR PROTEINS"/>
    <property type="match status" value="1"/>
</dbReference>
<dbReference type="Gene3D" id="1.10.167.10">
    <property type="entry name" value="Regulator of G-protein Signalling 4, domain 2"/>
    <property type="match status" value="1"/>
</dbReference>
<sequence>MAAAPRRQRLPTLLEVLQGKSGAPVDYQSFYDYLQLSWNEDAVAFWTEAQRHEKLCVQYITQHGPAQAPSLHTHFHELINNAEMVYKRYLLSGDHEVLFPHDVRIKMPAQFMPTSTELLHMFEVPKNYIYTRLETDIYPVFLQDHAFHNLTSFRLYLRLFVGLILLWAGLSLGYTFIFLATSRVLRLWVVLPFALAMYMLVSYTYGVDPVLACLGLFESKLFQVRAIQEPIIKGMHRRHATVCAALMVAGTAAFSVLFVLVPGHRL</sequence>
<dbReference type="InterPro" id="IPR016137">
    <property type="entry name" value="RGS"/>
</dbReference>
<proteinExistence type="predicted"/>
<gene>
    <name evidence="3" type="ORF">MSYG_1448</name>
</gene>
<dbReference type="PANTHER" id="PTHR13155:SF1">
    <property type="entry name" value="A-KINASE ANCHOR PROTEIN 10, MITOCHONDRIAL"/>
    <property type="match status" value="1"/>
</dbReference>
<evidence type="ECO:0000313" key="3">
    <source>
        <dbReference type="EMBL" id="SHO77108.1"/>
    </source>
</evidence>
<keyword evidence="1" id="KW-0472">Membrane</keyword>
<evidence type="ECO:0000256" key="1">
    <source>
        <dbReference type="SAM" id="Phobius"/>
    </source>
</evidence>
<name>A0A1M8A3S6_MALS4</name>